<accession>A0ABT2WXE8</accession>
<reference evidence="2 3" key="1">
    <citation type="submission" date="2022-10" db="EMBL/GenBank/DDBJ databases">
        <title>Ruegeria sp. nov., isolated from ocean surface water.</title>
        <authorList>
            <person name="He W."/>
            <person name="Wang L."/>
            <person name="Zhang D.-F."/>
        </authorList>
    </citation>
    <scope>NUCLEOTIDE SEQUENCE [LARGE SCALE GENOMIC DNA]</scope>
    <source>
        <strain evidence="2 3">WL0004</strain>
    </source>
</reference>
<feature type="non-terminal residue" evidence="2">
    <location>
        <position position="592"/>
    </location>
</feature>
<gene>
    <name evidence="2" type="ORF">OEZ49_22865</name>
</gene>
<evidence type="ECO:0000313" key="3">
    <source>
        <dbReference type="Proteomes" id="UP001321014"/>
    </source>
</evidence>
<protein>
    <recommendedName>
        <fullName evidence="1">Cadherin domain-containing protein</fullName>
    </recommendedName>
</protein>
<sequence>MADFFVFATFDSVWSNGTLTTDFVRSRQVDTSPRDATITDGDGTLSLNESTAFTYTGLSGGDVGPYDMHSFTMNNGGTAIWMAGVGNSGGIVIPTNAIAYDTFSNGTAFTISSSATITSTTYATFYVPPANNDPTVTGAPTDVTVTEDTTSNLDLSTISFVDADGDNLTVTLQASSGTLSGSSGGGVTVSNVGARTLTLSGSASAINTFLDTASNVRYLGASNANGNDVATLTVSASDGNGGGLASNPVINIDITAVNDAPTITNLNGNSINYIEGFTTTNVDVLADSTVTDVDSANFNGGSVQVVFLSGGLPEDRLSIANAGFNAGQTGLIGSTVYANGIAIGTFAGGTAGTPPLTVSLNSNATPGNVQVLLRNILYQNLGGDDPSTTTRTIGITVNDGSDSSASQQVTLNITAVNDAPIFAGTGGTTTYSENGAPVDLFSVTSASTVESGQQLLVTLTVSGLLDGAAELLTIDGSKVALTNGNSATTANNGLGVSVSVTTGTATVSISGAALATNARQILDTLAFEVSGDAPTAGDRVFAITSLMDSGGTANGGTDTTAPSINSTVTVTAVNDAPEVSGAPTDVSVTEDT</sequence>
<keyword evidence="3" id="KW-1185">Reference proteome</keyword>
<comment type="caution">
    <text evidence="2">The sequence shown here is derived from an EMBL/GenBank/DDBJ whole genome shotgun (WGS) entry which is preliminary data.</text>
</comment>
<evidence type="ECO:0000313" key="2">
    <source>
        <dbReference type="EMBL" id="MCU9840586.1"/>
    </source>
</evidence>
<evidence type="ECO:0000259" key="1">
    <source>
        <dbReference type="PROSITE" id="PS50268"/>
    </source>
</evidence>
<proteinExistence type="predicted"/>
<dbReference type="Proteomes" id="UP001321014">
    <property type="component" value="Unassembled WGS sequence"/>
</dbReference>
<feature type="domain" description="Cadherin" evidence="1">
    <location>
        <begin position="137"/>
        <end position="263"/>
    </location>
</feature>
<organism evidence="2 3">
    <name type="scientific">Ruegeria marisflavi</name>
    <dbReference type="NCBI Taxonomy" id="2984152"/>
    <lineage>
        <taxon>Bacteria</taxon>
        <taxon>Pseudomonadati</taxon>
        <taxon>Pseudomonadota</taxon>
        <taxon>Alphaproteobacteria</taxon>
        <taxon>Rhodobacterales</taxon>
        <taxon>Roseobacteraceae</taxon>
        <taxon>Ruegeria</taxon>
    </lineage>
</organism>
<dbReference type="Gene3D" id="2.60.40.60">
    <property type="entry name" value="Cadherins"/>
    <property type="match status" value="1"/>
</dbReference>
<dbReference type="RefSeq" id="WP_397545703.1">
    <property type="nucleotide sequence ID" value="NZ_JAOVQN010000054.1"/>
</dbReference>
<dbReference type="InterPro" id="IPR002126">
    <property type="entry name" value="Cadherin-like_dom"/>
</dbReference>
<name>A0ABT2WXE8_9RHOB</name>
<dbReference type="PROSITE" id="PS50268">
    <property type="entry name" value="CADHERIN_2"/>
    <property type="match status" value="1"/>
</dbReference>
<dbReference type="EMBL" id="JAOVQN010000054">
    <property type="protein sequence ID" value="MCU9840586.1"/>
    <property type="molecule type" value="Genomic_DNA"/>
</dbReference>